<dbReference type="InterPro" id="IPR011032">
    <property type="entry name" value="GroES-like_sf"/>
</dbReference>
<dbReference type="Gene3D" id="3.40.50.720">
    <property type="entry name" value="NAD(P)-binding Rossmann-like Domain"/>
    <property type="match status" value="1"/>
</dbReference>
<reference evidence="1" key="2">
    <citation type="submission" date="2020-09" db="EMBL/GenBank/DDBJ databases">
        <authorList>
            <person name="Sun Q."/>
            <person name="Zhou Y."/>
        </authorList>
    </citation>
    <scope>NUCLEOTIDE SEQUENCE</scope>
    <source>
        <strain evidence="1">CGMCC 1.16548</strain>
    </source>
</reference>
<dbReference type="SUPFAM" id="SSF50129">
    <property type="entry name" value="GroES-like"/>
    <property type="match status" value="1"/>
</dbReference>
<protein>
    <submittedName>
        <fullName evidence="1">Uncharacterized protein</fullName>
    </submittedName>
</protein>
<organism evidence="1 2">
    <name type="scientific">Pseudolysinimonas yzui</name>
    <dbReference type="NCBI Taxonomy" id="2708254"/>
    <lineage>
        <taxon>Bacteria</taxon>
        <taxon>Bacillati</taxon>
        <taxon>Actinomycetota</taxon>
        <taxon>Actinomycetes</taxon>
        <taxon>Micrococcales</taxon>
        <taxon>Microbacteriaceae</taxon>
        <taxon>Pseudolysinimonas</taxon>
    </lineage>
</organism>
<accession>A0A8J3GPU5</accession>
<evidence type="ECO:0000313" key="2">
    <source>
        <dbReference type="Proteomes" id="UP000617531"/>
    </source>
</evidence>
<dbReference type="EMBL" id="BNAI01000001">
    <property type="protein sequence ID" value="GHF11595.1"/>
    <property type="molecule type" value="Genomic_DNA"/>
</dbReference>
<dbReference type="Proteomes" id="UP000617531">
    <property type="component" value="Unassembled WGS sequence"/>
</dbReference>
<evidence type="ECO:0000313" key="1">
    <source>
        <dbReference type="EMBL" id="GHF11595.1"/>
    </source>
</evidence>
<comment type="caution">
    <text evidence="1">The sequence shown here is derived from an EMBL/GenBank/DDBJ whole genome shotgun (WGS) entry which is preliminary data.</text>
</comment>
<reference evidence="1" key="1">
    <citation type="journal article" date="2014" name="Int. J. Syst. Evol. Microbiol.">
        <title>Complete genome sequence of Corynebacterium casei LMG S-19264T (=DSM 44701T), isolated from a smear-ripened cheese.</title>
        <authorList>
            <consortium name="US DOE Joint Genome Institute (JGI-PGF)"/>
            <person name="Walter F."/>
            <person name="Albersmeier A."/>
            <person name="Kalinowski J."/>
            <person name="Ruckert C."/>
        </authorList>
    </citation>
    <scope>NUCLEOTIDE SEQUENCE</scope>
    <source>
        <strain evidence="1">CGMCC 1.16548</strain>
    </source>
</reference>
<name>A0A8J3GPU5_9MICO</name>
<gene>
    <name evidence="1" type="ORF">GCM10011600_11080</name>
</gene>
<proteinExistence type="predicted"/>
<dbReference type="RefSeq" id="WP_191282360.1">
    <property type="nucleotide sequence ID" value="NZ_BNAI01000001.1"/>
</dbReference>
<sequence>MSTNLTHARQRPNLAPRPTIGRLRLRPTRRGRGFIVGVVDAVGPDTNGFAPRDRVAWRDHGQELDELIIIEQSDVLGVPSWVSDEKVVSYLGAGLIARALVRTRPFSRGEAVRIESHDPLVAEMTAAWARSLGARIADTAEVAIHDDRMARRRGLGSHGRLAQAAVEVFQAIRAGVFDDVPLLPASEGRLAA</sequence>
<dbReference type="AlphaFoldDB" id="A0A8J3GPU5"/>
<dbReference type="Gene3D" id="3.90.180.10">
    <property type="entry name" value="Medium-chain alcohol dehydrogenases, catalytic domain"/>
    <property type="match status" value="1"/>
</dbReference>
<keyword evidence="2" id="KW-1185">Reference proteome</keyword>